<comment type="caution">
    <text evidence="2">The sequence shown here is derived from an EMBL/GenBank/DDBJ whole genome shotgun (WGS) entry which is preliminary data.</text>
</comment>
<evidence type="ECO:0000313" key="3">
    <source>
        <dbReference type="Proteomes" id="UP000295733"/>
    </source>
</evidence>
<dbReference type="Proteomes" id="UP000295733">
    <property type="component" value="Unassembled WGS sequence"/>
</dbReference>
<dbReference type="AlphaFoldDB" id="A0A4R2NNK6"/>
<feature type="region of interest" description="Disordered" evidence="1">
    <location>
        <begin position="24"/>
        <end position="51"/>
    </location>
</feature>
<reference evidence="2 3" key="1">
    <citation type="submission" date="2019-03" db="EMBL/GenBank/DDBJ databases">
        <title>Genomic Encyclopedia of Type Strains, Phase IV (KMG-IV): sequencing the most valuable type-strain genomes for metagenomic binning, comparative biology and taxonomic classification.</title>
        <authorList>
            <person name="Goeker M."/>
        </authorList>
    </citation>
    <scope>NUCLEOTIDE SEQUENCE [LARGE SCALE GENOMIC DNA]</scope>
    <source>
        <strain evidence="2 3">DSM 2781</strain>
    </source>
</reference>
<accession>A0A4R2NNK6</accession>
<name>A0A4R2NNK6_RHOAD</name>
<keyword evidence="3" id="KW-1185">Reference proteome</keyword>
<evidence type="ECO:0000313" key="2">
    <source>
        <dbReference type="EMBL" id="TCP23267.1"/>
    </source>
</evidence>
<proteinExistence type="predicted"/>
<organism evidence="2 3">
    <name type="scientific">Rhodovulum adriaticum</name>
    <name type="common">Rhodopseudomonas adriatica</name>
    <dbReference type="NCBI Taxonomy" id="35804"/>
    <lineage>
        <taxon>Bacteria</taxon>
        <taxon>Pseudomonadati</taxon>
        <taxon>Pseudomonadota</taxon>
        <taxon>Alphaproteobacteria</taxon>
        <taxon>Rhodobacterales</taxon>
        <taxon>Paracoccaceae</taxon>
        <taxon>Rhodovulum</taxon>
    </lineage>
</organism>
<protein>
    <submittedName>
        <fullName evidence="2">Uncharacterized protein</fullName>
    </submittedName>
</protein>
<sequence>MNTVYFTTQDREARDMLMTLMLQPPEPGKRLPAEGGQRVNLGSEFHREGPA</sequence>
<evidence type="ECO:0000256" key="1">
    <source>
        <dbReference type="SAM" id="MobiDB-lite"/>
    </source>
</evidence>
<dbReference type="EMBL" id="SLXL01000004">
    <property type="protein sequence ID" value="TCP23267.1"/>
    <property type="molecule type" value="Genomic_DNA"/>
</dbReference>
<gene>
    <name evidence="2" type="ORF">EV656_104242</name>
</gene>